<keyword evidence="2" id="KW-1185">Reference proteome</keyword>
<proteinExistence type="predicted"/>
<dbReference type="AlphaFoldDB" id="A0ABD2NR17"/>
<gene>
    <name evidence="1" type="ORF">HHI36_004379</name>
</gene>
<organism evidence="1 2">
    <name type="scientific">Cryptolaemus montrouzieri</name>
    <dbReference type="NCBI Taxonomy" id="559131"/>
    <lineage>
        <taxon>Eukaryota</taxon>
        <taxon>Metazoa</taxon>
        <taxon>Ecdysozoa</taxon>
        <taxon>Arthropoda</taxon>
        <taxon>Hexapoda</taxon>
        <taxon>Insecta</taxon>
        <taxon>Pterygota</taxon>
        <taxon>Neoptera</taxon>
        <taxon>Endopterygota</taxon>
        <taxon>Coleoptera</taxon>
        <taxon>Polyphaga</taxon>
        <taxon>Cucujiformia</taxon>
        <taxon>Coccinelloidea</taxon>
        <taxon>Coccinellidae</taxon>
        <taxon>Scymninae</taxon>
        <taxon>Scymnini</taxon>
        <taxon>Cryptolaemus</taxon>
    </lineage>
</organism>
<evidence type="ECO:0000313" key="1">
    <source>
        <dbReference type="EMBL" id="KAL3281161.1"/>
    </source>
</evidence>
<dbReference type="Proteomes" id="UP001516400">
    <property type="component" value="Unassembled WGS sequence"/>
</dbReference>
<comment type="caution">
    <text evidence="1">The sequence shown here is derived from an EMBL/GenBank/DDBJ whole genome shotgun (WGS) entry which is preliminary data.</text>
</comment>
<reference evidence="1 2" key="1">
    <citation type="journal article" date="2021" name="BMC Biol.">
        <title>Horizontally acquired antibacterial genes associated with adaptive radiation of ladybird beetles.</title>
        <authorList>
            <person name="Li H.S."/>
            <person name="Tang X.F."/>
            <person name="Huang Y.H."/>
            <person name="Xu Z.Y."/>
            <person name="Chen M.L."/>
            <person name="Du X.Y."/>
            <person name="Qiu B.Y."/>
            <person name="Chen P.T."/>
            <person name="Zhang W."/>
            <person name="Slipinski A."/>
            <person name="Escalona H.E."/>
            <person name="Waterhouse R.M."/>
            <person name="Zwick A."/>
            <person name="Pang H."/>
        </authorList>
    </citation>
    <scope>NUCLEOTIDE SEQUENCE [LARGE SCALE GENOMIC DNA]</scope>
    <source>
        <strain evidence="1">SYSU2018</strain>
    </source>
</reference>
<accession>A0ABD2NR17</accession>
<dbReference type="EMBL" id="JABFTP020000144">
    <property type="protein sequence ID" value="KAL3281161.1"/>
    <property type="molecule type" value="Genomic_DNA"/>
</dbReference>
<name>A0ABD2NR17_9CUCU</name>
<protein>
    <submittedName>
        <fullName evidence="1">Uncharacterized protein</fullName>
    </submittedName>
</protein>
<evidence type="ECO:0000313" key="2">
    <source>
        <dbReference type="Proteomes" id="UP001516400"/>
    </source>
</evidence>
<sequence length="104" mass="11843">MDLCGTPNLNCFFPLMYIPIRQHMSDFQGRIPECRKLFLIKYSLSNKTSLIHTVKGFACIQTVQQSIVSTPSIPKVTELLKKVLLMPSVVILYPSITWYFTDSG</sequence>